<gene>
    <name evidence="1" type="ORF">CLHUN_42560</name>
</gene>
<accession>A0A1V4SD81</accession>
<dbReference type="AlphaFoldDB" id="A0A1V4SD81"/>
<organism evidence="1 2">
    <name type="scientific">Ruminiclostridium hungatei</name>
    <name type="common">Clostridium hungatei</name>
    <dbReference type="NCBI Taxonomy" id="48256"/>
    <lineage>
        <taxon>Bacteria</taxon>
        <taxon>Bacillati</taxon>
        <taxon>Bacillota</taxon>
        <taxon>Clostridia</taxon>
        <taxon>Eubacteriales</taxon>
        <taxon>Oscillospiraceae</taxon>
        <taxon>Ruminiclostridium</taxon>
    </lineage>
</organism>
<sequence>MMVNEIIHKNYICRLVLDLSNSMMAPLRVEETLSQWVSNPKINYKYKLSTYEIINDDFTYKYIIPDFTEKDAKNMMLLLSDIIIEGDDLPDAGIAFIDTESGELVPTNWDLGETEEWGEIIEKLNSEGRSLHTFSATDAVIELKKGVDTIRFQSLNWEDGLEESRNDSTTHVFIGKETFIEGVLKCMKWYKVLLNLIKQVDGNELQKELLQVLSVEKRRL</sequence>
<comment type="caution">
    <text evidence="1">The sequence shown here is derived from an EMBL/GenBank/DDBJ whole genome shotgun (WGS) entry which is preliminary data.</text>
</comment>
<protein>
    <submittedName>
        <fullName evidence="1">Uncharacterized protein</fullName>
    </submittedName>
</protein>
<evidence type="ECO:0000313" key="1">
    <source>
        <dbReference type="EMBL" id="OPX41872.1"/>
    </source>
</evidence>
<reference evidence="1 2" key="1">
    <citation type="submission" date="2017-03" db="EMBL/GenBank/DDBJ databases">
        <title>Genome sequence of Clostridium hungatei DSM 14427.</title>
        <authorList>
            <person name="Poehlein A."/>
            <person name="Daniel R."/>
        </authorList>
    </citation>
    <scope>NUCLEOTIDE SEQUENCE [LARGE SCALE GENOMIC DNA]</scope>
    <source>
        <strain evidence="1 2">DSM 14427</strain>
    </source>
</reference>
<name>A0A1V4SD81_RUMHU</name>
<evidence type="ECO:0000313" key="2">
    <source>
        <dbReference type="Proteomes" id="UP000191554"/>
    </source>
</evidence>
<proteinExistence type="predicted"/>
<dbReference type="RefSeq" id="WP_080066691.1">
    <property type="nucleotide sequence ID" value="NZ_MZGX01000048.1"/>
</dbReference>
<dbReference type="Proteomes" id="UP000191554">
    <property type="component" value="Unassembled WGS sequence"/>
</dbReference>
<dbReference type="EMBL" id="MZGX01000048">
    <property type="protein sequence ID" value="OPX41872.1"/>
    <property type="molecule type" value="Genomic_DNA"/>
</dbReference>
<dbReference type="STRING" id="48256.CLHUN_42560"/>
<keyword evidence="2" id="KW-1185">Reference proteome</keyword>